<dbReference type="Proteomes" id="UP000694552">
    <property type="component" value="Unplaced"/>
</dbReference>
<dbReference type="PANTHER" id="PTHR11473:SF18">
    <property type="entry name" value="TYROSINE 3-MONOOXYGENASE"/>
    <property type="match status" value="1"/>
</dbReference>
<keyword evidence="13" id="KW-0560">Oxidoreductase</keyword>
<keyword evidence="9" id="KW-0597">Phosphoprotein</keyword>
<protein>
    <recommendedName>
        <fullName evidence="7">Tyrosine 3-monooxygenase</fullName>
        <ecNumber evidence="6">1.14.16.2</ecNumber>
    </recommendedName>
    <alternativeName>
        <fullName evidence="17">Tyrosine 3-hydroxylase</fullName>
    </alternativeName>
</protein>
<dbReference type="NCBIfam" id="TIGR01269">
    <property type="entry name" value="Tyr_3_monoox"/>
    <property type="match status" value="1"/>
</dbReference>
<feature type="binding site" evidence="18">
    <location>
        <position position="324"/>
    </location>
    <ligand>
        <name>Fe cation</name>
        <dbReference type="ChEBI" id="CHEBI:24875"/>
    </ligand>
</feature>
<dbReference type="AlphaFoldDB" id="A0A8C8ALZ3"/>
<evidence type="ECO:0000256" key="6">
    <source>
        <dbReference type="ARBA" id="ARBA00011993"/>
    </source>
</evidence>
<dbReference type="GO" id="GO:0005506">
    <property type="term" value="F:iron ion binding"/>
    <property type="evidence" value="ECO:0007669"/>
    <property type="project" value="InterPro"/>
</dbReference>
<keyword evidence="16" id="KW-0966">Cell projection</keyword>
<evidence type="ECO:0000256" key="10">
    <source>
        <dbReference type="ARBA" id="ARBA00022584"/>
    </source>
</evidence>
<comment type="similarity">
    <text evidence="5">Belongs to the biopterin-dependent aromatic amino acid hydroxylase family.</text>
</comment>
<comment type="pathway">
    <text evidence="4">Catecholamine biosynthesis; dopamine biosynthesis; dopamine from L-tyrosine: step 1/2.</text>
</comment>
<accession>A0A8C8ALZ3</accession>
<evidence type="ECO:0000256" key="16">
    <source>
        <dbReference type="ARBA" id="ARBA00023273"/>
    </source>
</evidence>
<dbReference type="InterPro" id="IPR045865">
    <property type="entry name" value="ACT-like_dom_sf"/>
</dbReference>
<dbReference type="InterPro" id="IPR001273">
    <property type="entry name" value="ArAA_hydroxylase"/>
</dbReference>
<dbReference type="EC" id="1.14.16.2" evidence="6"/>
<keyword evidence="12" id="KW-0530">Neurotransmitter biosynthesis</keyword>
<dbReference type="GO" id="GO:0048471">
    <property type="term" value="C:perinuclear region of cytoplasm"/>
    <property type="evidence" value="ECO:0007669"/>
    <property type="project" value="UniProtKB-SubCell"/>
</dbReference>
<evidence type="ECO:0000256" key="8">
    <source>
        <dbReference type="ARBA" id="ARBA00022490"/>
    </source>
</evidence>
<comment type="subcellular location">
    <subcellularLocation>
        <location evidence="2">Cell projection</location>
        <location evidence="2">Axon</location>
    </subcellularLocation>
    <subcellularLocation>
        <location evidence="3">Cytoplasm</location>
        <location evidence="3">Perinuclear region</location>
    </subcellularLocation>
</comment>
<keyword evidence="10" id="KW-0127">Catecholamine biosynthesis</keyword>
<dbReference type="UniPathway" id="UPA00747">
    <property type="reaction ID" value="UER00733"/>
</dbReference>
<dbReference type="PANTHER" id="PTHR11473">
    <property type="entry name" value="AROMATIC AMINO ACID HYDROXYLASE"/>
    <property type="match status" value="1"/>
</dbReference>
<dbReference type="FunFam" id="1.10.800.10:FF:000002">
    <property type="entry name" value="Tyrosine 3-monooxygenase"/>
    <property type="match status" value="1"/>
</dbReference>
<dbReference type="Ensembl" id="ENSOSUT00000008020.1">
    <property type="protein sequence ID" value="ENSOSUP00000007721.1"/>
    <property type="gene ID" value="ENSOSUG00000005711.1"/>
</dbReference>
<organism evidence="21 22">
    <name type="scientific">Otus sunia</name>
    <name type="common">Oriental scops-owl</name>
    <dbReference type="NCBI Taxonomy" id="257818"/>
    <lineage>
        <taxon>Eukaryota</taxon>
        <taxon>Metazoa</taxon>
        <taxon>Chordata</taxon>
        <taxon>Craniata</taxon>
        <taxon>Vertebrata</taxon>
        <taxon>Euteleostomi</taxon>
        <taxon>Archelosauria</taxon>
        <taxon>Archosauria</taxon>
        <taxon>Dinosauria</taxon>
        <taxon>Saurischia</taxon>
        <taxon>Theropoda</taxon>
        <taxon>Coelurosauria</taxon>
        <taxon>Aves</taxon>
        <taxon>Neognathae</taxon>
        <taxon>Neoaves</taxon>
        <taxon>Telluraves</taxon>
        <taxon>Strigiformes</taxon>
        <taxon>Strigidae</taxon>
        <taxon>Otus</taxon>
    </lineage>
</organism>
<dbReference type="InterPro" id="IPR049321">
    <property type="entry name" value="TH_ACT"/>
</dbReference>
<evidence type="ECO:0000256" key="9">
    <source>
        <dbReference type="ARBA" id="ARBA00022553"/>
    </source>
</evidence>
<dbReference type="InterPro" id="IPR036329">
    <property type="entry name" value="Aro-AA_hydroxylase_C_sf"/>
</dbReference>
<dbReference type="SUPFAM" id="SSF56534">
    <property type="entry name" value="Aromatic aminoacid monoxygenases, catalytic and oligomerization domains"/>
    <property type="match status" value="1"/>
</dbReference>
<evidence type="ECO:0000256" key="11">
    <source>
        <dbReference type="ARBA" id="ARBA00022723"/>
    </source>
</evidence>
<keyword evidence="8" id="KW-0963">Cytoplasm</keyword>
<reference evidence="21" key="1">
    <citation type="submission" date="2025-08" db="UniProtKB">
        <authorList>
            <consortium name="Ensembl"/>
        </authorList>
    </citation>
    <scope>IDENTIFICATION</scope>
</reference>
<dbReference type="InterPro" id="IPR019774">
    <property type="entry name" value="Aromatic-AA_hydroxylase_C"/>
</dbReference>
<dbReference type="InterPro" id="IPR005962">
    <property type="entry name" value="Tyr_3_mOase"/>
</dbReference>
<proteinExistence type="inferred from homology"/>
<feature type="domain" description="Biopterin-dependent aromatic amino acid hydroxylase family profile" evidence="20">
    <location>
        <begin position="145"/>
        <end position="500"/>
    </location>
</feature>
<dbReference type="GO" id="GO:0043204">
    <property type="term" value="C:perikaryon"/>
    <property type="evidence" value="ECO:0007669"/>
    <property type="project" value="TreeGrafter"/>
</dbReference>
<dbReference type="PIRSF" id="PIRSF000336">
    <property type="entry name" value="TH"/>
    <property type="match status" value="1"/>
</dbReference>
<dbReference type="FunFam" id="3.30.70.260:FF:000024">
    <property type="entry name" value="Tyrosine 3-monooxygenase"/>
    <property type="match status" value="1"/>
</dbReference>
<evidence type="ECO:0000256" key="15">
    <source>
        <dbReference type="ARBA" id="ARBA00023033"/>
    </source>
</evidence>
<keyword evidence="14 18" id="KW-0408">Iron</keyword>
<dbReference type="InterPro" id="IPR041903">
    <property type="entry name" value="Eu_TyrOH_cat"/>
</dbReference>
<evidence type="ECO:0000256" key="19">
    <source>
        <dbReference type="PIRSR" id="PIRSR601273-2"/>
    </source>
</evidence>
<dbReference type="Pfam" id="PF21417">
    <property type="entry name" value="TH_ACT"/>
    <property type="match status" value="1"/>
</dbReference>
<evidence type="ECO:0000256" key="7">
    <source>
        <dbReference type="ARBA" id="ARBA00017181"/>
    </source>
</evidence>
<evidence type="ECO:0000256" key="12">
    <source>
        <dbReference type="ARBA" id="ARBA00022979"/>
    </source>
</evidence>
<dbReference type="InterPro" id="IPR019773">
    <property type="entry name" value="Tyrosine_3-monooxygenase-like"/>
</dbReference>
<evidence type="ECO:0000256" key="5">
    <source>
        <dbReference type="ARBA" id="ARBA00009712"/>
    </source>
</evidence>
<keyword evidence="22" id="KW-1185">Reference proteome</keyword>
<evidence type="ECO:0000256" key="4">
    <source>
        <dbReference type="ARBA" id="ARBA00004700"/>
    </source>
</evidence>
<sequence>MPTPNISTSAAKGFRRAVSELDSKQAEAIMSPRFIGRRQSLIEDARKEREAAAAATDAAESTETIVFEEKDGRAMLNLFFMLKGAKTSPLSRALKVFETFEAKIHHLETRLSRKPREGTAELEYFVRCEVHSSDLNTFISSIKRVAEDVRTTKEDKFHWFPRKICELDKCHHLVTKFDPDLDLDHPGYSDQVYRQRRKSIAEIAFHYKHGDPIPHVEYTAEEIATWKEVYSTLKSLYPTHACKEYLEAFNLLEKFCGYNENNIPQLEEVSRFLKERTGFQLRPVAGLLSARDFLASLAFRVFQCTQYIRHASSPMHSPEPDCCHELLGHVPMLADKTFAQFSQDIGLASLGATDEEIEKLATLYWFTVEFGLCRQNGIVKAYGQKTFFLCIASMILPTLFSSSHSLSDEPEVRDFDPDAAAVQPYQDQNYQPVYFVSESFSDAKSKLRSYAAHIKRPFSVKYEPYTHSIELLDSPQTICHSLESVRDELHSLINALNVIS</sequence>
<reference evidence="21" key="2">
    <citation type="submission" date="2025-09" db="UniProtKB">
        <authorList>
            <consortium name="Ensembl"/>
        </authorList>
    </citation>
    <scope>IDENTIFICATION</scope>
</reference>
<dbReference type="GO" id="GO:0030424">
    <property type="term" value="C:axon"/>
    <property type="evidence" value="ECO:0007669"/>
    <property type="project" value="UniProtKB-SubCell"/>
</dbReference>
<dbReference type="InterPro" id="IPR021164">
    <property type="entry name" value="Tyrosine_hydroxylase_CS"/>
</dbReference>
<dbReference type="Gene3D" id="3.30.70.260">
    <property type="match status" value="1"/>
</dbReference>
<evidence type="ECO:0000256" key="13">
    <source>
        <dbReference type="ARBA" id="ARBA00023002"/>
    </source>
</evidence>
<dbReference type="Gene3D" id="1.10.800.10">
    <property type="entry name" value="Aromatic amino acid hydroxylase"/>
    <property type="match status" value="1"/>
</dbReference>
<feature type="binding site" evidence="18">
    <location>
        <position position="369"/>
    </location>
    <ligand>
        <name>Fe cation</name>
        <dbReference type="ChEBI" id="CHEBI:24875"/>
    </ligand>
</feature>
<evidence type="ECO:0000256" key="1">
    <source>
        <dbReference type="ARBA" id="ARBA00001954"/>
    </source>
</evidence>
<name>A0A8C8ALZ3_9STRI</name>
<dbReference type="Pfam" id="PF00351">
    <property type="entry name" value="Biopterin_H"/>
    <property type="match status" value="1"/>
</dbReference>
<keyword evidence="15" id="KW-0503">Monooxygenase</keyword>
<evidence type="ECO:0000256" key="17">
    <source>
        <dbReference type="ARBA" id="ARBA00032379"/>
    </source>
</evidence>
<evidence type="ECO:0000313" key="22">
    <source>
        <dbReference type="Proteomes" id="UP000694552"/>
    </source>
</evidence>
<feature type="binding site" evidence="18">
    <location>
        <position position="329"/>
    </location>
    <ligand>
        <name>Fe cation</name>
        <dbReference type="ChEBI" id="CHEBI:24875"/>
    </ligand>
</feature>
<dbReference type="CDD" id="cd03345">
    <property type="entry name" value="eu_TyrOH"/>
    <property type="match status" value="1"/>
</dbReference>
<comment type="cofactor">
    <cofactor evidence="1 19">
        <name>Fe(2+)</name>
        <dbReference type="ChEBI" id="CHEBI:29033"/>
    </cofactor>
</comment>
<dbReference type="PRINTS" id="PR00372">
    <property type="entry name" value="FYWHYDRXLASE"/>
</dbReference>
<dbReference type="GO" id="GO:0004511">
    <property type="term" value="F:tyrosine 3-monooxygenase activity"/>
    <property type="evidence" value="ECO:0007669"/>
    <property type="project" value="UniProtKB-EC"/>
</dbReference>
<dbReference type="InterPro" id="IPR036951">
    <property type="entry name" value="ArAA_hydroxylase_sf"/>
</dbReference>
<dbReference type="Pfam" id="PF12549">
    <property type="entry name" value="TOH_N"/>
    <property type="match status" value="2"/>
</dbReference>
<dbReference type="InterPro" id="IPR018301">
    <property type="entry name" value="ArAA_hydroxylase_Fe/CU_BS"/>
</dbReference>
<dbReference type="PROSITE" id="PS51410">
    <property type="entry name" value="BH4_AAA_HYDROXYL_2"/>
    <property type="match status" value="1"/>
</dbReference>
<keyword evidence="11 18" id="KW-0479">Metal-binding</keyword>
<evidence type="ECO:0000256" key="14">
    <source>
        <dbReference type="ARBA" id="ARBA00023004"/>
    </source>
</evidence>
<dbReference type="GO" id="GO:0006585">
    <property type="term" value="P:dopamine biosynthetic process from tyrosine"/>
    <property type="evidence" value="ECO:0007669"/>
    <property type="project" value="TreeGrafter"/>
</dbReference>
<evidence type="ECO:0000313" key="21">
    <source>
        <dbReference type="Ensembl" id="ENSOSUP00000007721.1"/>
    </source>
</evidence>
<dbReference type="SUPFAM" id="SSF55021">
    <property type="entry name" value="ACT-like"/>
    <property type="match status" value="1"/>
</dbReference>
<evidence type="ECO:0000256" key="2">
    <source>
        <dbReference type="ARBA" id="ARBA00004489"/>
    </source>
</evidence>
<evidence type="ECO:0000259" key="20">
    <source>
        <dbReference type="PROSITE" id="PS51410"/>
    </source>
</evidence>
<evidence type="ECO:0000256" key="18">
    <source>
        <dbReference type="PIRSR" id="PIRSR000336-1"/>
    </source>
</evidence>
<dbReference type="PROSITE" id="PS00367">
    <property type="entry name" value="BH4_AAA_HYDROXYL_1"/>
    <property type="match status" value="1"/>
</dbReference>
<evidence type="ECO:0000256" key="3">
    <source>
        <dbReference type="ARBA" id="ARBA00004556"/>
    </source>
</evidence>